<dbReference type="InterPro" id="IPR020084">
    <property type="entry name" value="NUDIX_hydrolase_CS"/>
</dbReference>
<dbReference type="RefSeq" id="WP_074756395.1">
    <property type="nucleotide sequence ID" value="NZ_FOGJ01000013.1"/>
</dbReference>
<keyword evidence="7" id="KW-0460">Magnesium</keyword>
<dbReference type="PANTHER" id="PTHR42904">
    <property type="entry name" value="NUDIX HYDROLASE, NUDC SUBFAMILY"/>
    <property type="match status" value="1"/>
</dbReference>
<keyword evidence="5" id="KW-0479">Metal-binding</keyword>
<dbReference type="CDD" id="cd03429">
    <property type="entry name" value="NUDIX_NADH_pyrophosphatase_Nudt13"/>
    <property type="match status" value="1"/>
</dbReference>
<protein>
    <recommendedName>
        <fullName evidence="4">NAD(+) diphosphatase</fullName>
        <ecNumber evidence="4">3.6.1.22</ecNumber>
    </recommendedName>
</protein>
<dbReference type="Gene3D" id="3.90.79.10">
    <property type="entry name" value="Nucleoside Triphosphate Pyrophosphohydrolase"/>
    <property type="match status" value="1"/>
</dbReference>
<dbReference type="GO" id="GO:0006742">
    <property type="term" value="P:NADP+ catabolic process"/>
    <property type="evidence" value="ECO:0007669"/>
    <property type="project" value="TreeGrafter"/>
</dbReference>
<dbReference type="InterPro" id="IPR049734">
    <property type="entry name" value="NudC-like_C"/>
</dbReference>
<evidence type="ECO:0000256" key="4">
    <source>
        <dbReference type="ARBA" id="ARBA00012381"/>
    </source>
</evidence>
<evidence type="ECO:0000256" key="7">
    <source>
        <dbReference type="ARBA" id="ARBA00022842"/>
    </source>
</evidence>
<evidence type="ECO:0000256" key="3">
    <source>
        <dbReference type="ARBA" id="ARBA00009595"/>
    </source>
</evidence>
<evidence type="ECO:0000313" key="12">
    <source>
        <dbReference type="Proteomes" id="UP000182584"/>
    </source>
</evidence>
<comment type="similarity">
    <text evidence="3">Belongs to the Nudix hydrolase family. NudC subfamily.</text>
</comment>
<reference evidence="11 12" key="1">
    <citation type="submission" date="2016-10" db="EMBL/GenBank/DDBJ databases">
        <authorList>
            <person name="de Groot N.N."/>
        </authorList>
    </citation>
    <scope>NUCLEOTIDE SEQUENCE [LARGE SCALE GENOMIC DNA]</scope>
    <source>
        <strain evidence="11 12">AR40</strain>
    </source>
</reference>
<keyword evidence="6" id="KW-0378">Hydrolase</keyword>
<dbReference type="AlphaFoldDB" id="A0A1H9T038"/>
<dbReference type="Pfam" id="PF09297">
    <property type="entry name" value="Zn_ribbon_NUD"/>
    <property type="match status" value="1"/>
</dbReference>
<dbReference type="SUPFAM" id="SSF55811">
    <property type="entry name" value="Nudix"/>
    <property type="match status" value="1"/>
</dbReference>
<dbReference type="PROSITE" id="PS00893">
    <property type="entry name" value="NUDIX_BOX"/>
    <property type="match status" value="1"/>
</dbReference>
<evidence type="ECO:0000256" key="6">
    <source>
        <dbReference type="ARBA" id="ARBA00022801"/>
    </source>
</evidence>
<dbReference type="PANTHER" id="PTHR42904:SF6">
    <property type="entry name" value="NAD-CAPPED RNA HYDROLASE NUDT12"/>
    <property type="match status" value="1"/>
</dbReference>
<dbReference type="GO" id="GO:0046872">
    <property type="term" value="F:metal ion binding"/>
    <property type="evidence" value="ECO:0007669"/>
    <property type="project" value="UniProtKB-KW"/>
</dbReference>
<gene>
    <name evidence="11" type="ORF">SAMN04487884_11374</name>
</gene>
<evidence type="ECO:0000256" key="9">
    <source>
        <dbReference type="ARBA" id="ARBA00023679"/>
    </source>
</evidence>
<organism evidence="11 12">
    <name type="scientific">Butyrivibrio fibrisolvens</name>
    <dbReference type="NCBI Taxonomy" id="831"/>
    <lineage>
        <taxon>Bacteria</taxon>
        <taxon>Bacillati</taxon>
        <taxon>Bacillota</taxon>
        <taxon>Clostridia</taxon>
        <taxon>Lachnospirales</taxon>
        <taxon>Lachnospiraceae</taxon>
        <taxon>Butyrivibrio</taxon>
    </lineage>
</organism>
<evidence type="ECO:0000313" key="11">
    <source>
        <dbReference type="EMBL" id="SER90384.1"/>
    </source>
</evidence>
<dbReference type="GO" id="GO:0035529">
    <property type="term" value="F:NADH pyrophosphatase activity"/>
    <property type="evidence" value="ECO:0007669"/>
    <property type="project" value="TreeGrafter"/>
</dbReference>
<dbReference type="Pfam" id="PF00293">
    <property type="entry name" value="NUDIX"/>
    <property type="match status" value="1"/>
</dbReference>
<dbReference type="EC" id="3.6.1.22" evidence="4"/>
<comment type="catalytic activity">
    <reaction evidence="9">
        <text>a 5'-end NAD(+)-phospho-ribonucleoside in mRNA + H2O = a 5'-end phospho-adenosine-phospho-ribonucleoside in mRNA + beta-nicotinamide D-ribonucleotide + 2 H(+)</text>
        <dbReference type="Rhea" id="RHEA:60876"/>
        <dbReference type="Rhea" id="RHEA-COMP:15698"/>
        <dbReference type="Rhea" id="RHEA-COMP:15719"/>
        <dbReference type="ChEBI" id="CHEBI:14649"/>
        <dbReference type="ChEBI" id="CHEBI:15377"/>
        <dbReference type="ChEBI" id="CHEBI:15378"/>
        <dbReference type="ChEBI" id="CHEBI:144029"/>
        <dbReference type="ChEBI" id="CHEBI:144051"/>
    </reaction>
    <physiologicalReaction direction="left-to-right" evidence="9">
        <dbReference type="Rhea" id="RHEA:60877"/>
    </physiologicalReaction>
</comment>
<evidence type="ECO:0000256" key="1">
    <source>
        <dbReference type="ARBA" id="ARBA00001946"/>
    </source>
</evidence>
<feature type="domain" description="Nudix hydrolase" evidence="10">
    <location>
        <begin position="143"/>
        <end position="272"/>
    </location>
</feature>
<name>A0A1H9T038_BUTFI</name>
<sequence>MIQDIAPSIFHNEYVVREPSPDDYVFIFKNRQILVRDDGDSITCPKVSDIGNDKLQFLFTINNKYNYLYLGDEDIVPEGFYYTDIKSLRRTDNKLLAFAGMTAYHLHTWYINNRFCGRCGSKTIIYNKERALKCPDCGNIIYPRISPAVIIAVTDGDKIVVTRYAGREYKGLALIAGFCEIGETAEETVAREVMEEVGLKVKNIRYYKSQPWGFESDLLLGYYCQLDGDGTITMDASELKTAEWVHRDDLEEDKEHVSLTAEMMMAFKHKLF</sequence>
<dbReference type="GO" id="GO:0019677">
    <property type="term" value="P:NAD+ catabolic process"/>
    <property type="evidence" value="ECO:0007669"/>
    <property type="project" value="TreeGrafter"/>
</dbReference>
<evidence type="ECO:0000259" key="10">
    <source>
        <dbReference type="PROSITE" id="PS51462"/>
    </source>
</evidence>
<proteinExistence type="inferred from homology"/>
<evidence type="ECO:0000256" key="2">
    <source>
        <dbReference type="ARBA" id="ARBA00001947"/>
    </source>
</evidence>
<dbReference type="InterPro" id="IPR050241">
    <property type="entry name" value="NAD-cap_RNA_hydrolase_NudC"/>
</dbReference>
<dbReference type="InterPro" id="IPR015376">
    <property type="entry name" value="Znr_NADH_PPase"/>
</dbReference>
<dbReference type="InterPro" id="IPR000086">
    <property type="entry name" value="NUDIX_hydrolase_dom"/>
</dbReference>
<dbReference type="NCBIfam" id="NF001299">
    <property type="entry name" value="PRK00241.1"/>
    <property type="match status" value="1"/>
</dbReference>
<dbReference type="GO" id="GO:0005829">
    <property type="term" value="C:cytosol"/>
    <property type="evidence" value="ECO:0007669"/>
    <property type="project" value="TreeGrafter"/>
</dbReference>
<dbReference type="OrthoDB" id="9787476at2"/>
<dbReference type="Gene3D" id="3.90.79.20">
    <property type="match status" value="1"/>
</dbReference>
<dbReference type="EMBL" id="FOGJ01000013">
    <property type="protein sequence ID" value="SER90384.1"/>
    <property type="molecule type" value="Genomic_DNA"/>
</dbReference>
<comment type="cofactor">
    <cofactor evidence="2">
        <name>Zn(2+)</name>
        <dbReference type="ChEBI" id="CHEBI:29105"/>
    </cofactor>
</comment>
<dbReference type="Proteomes" id="UP000182584">
    <property type="component" value="Unassembled WGS sequence"/>
</dbReference>
<dbReference type="PROSITE" id="PS51462">
    <property type="entry name" value="NUDIX"/>
    <property type="match status" value="1"/>
</dbReference>
<evidence type="ECO:0000256" key="5">
    <source>
        <dbReference type="ARBA" id="ARBA00022723"/>
    </source>
</evidence>
<dbReference type="InterPro" id="IPR015797">
    <property type="entry name" value="NUDIX_hydrolase-like_dom_sf"/>
</dbReference>
<keyword evidence="8" id="KW-0520">NAD</keyword>
<accession>A0A1H9T038</accession>
<comment type="cofactor">
    <cofactor evidence="1">
        <name>Mg(2+)</name>
        <dbReference type="ChEBI" id="CHEBI:18420"/>
    </cofactor>
</comment>
<evidence type="ECO:0000256" key="8">
    <source>
        <dbReference type="ARBA" id="ARBA00023027"/>
    </source>
</evidence>
<dbReference type="eggNOG" id="COG2816">
    <property type="taxonomic scope" value="Bacteria"/>
</dbReference>